<evidence type="ECO:0000256" key="4">
    <source>
        <dbReference type="ARBA" id="ARBA00023134"/>
    </source>
</evidence>
<keyword evidence="2 7" id="KW-0251">Elongation factor</keyword>
<feature type="region of interest" description="Disordered" evidence="5">
    <location>
        <begin position="1"/>
        <end position="45"/>
    </location>
</feature>
<organism evidence="7 8">
    <name type="scientific">Luteimicrobium xylanilyticum</name>
    <dbReference type="NCBI Taxonomy" id="1133546"/>
    <lineage>
        <taxon>Bacteria</taxon>
        <taxon>Bacillati</taxon>
        <taxon>Actinomycetota</taxon>
        <taxon>Actinomycetes</taxon>
        <taxon>Micrococcales</taxon>
        <taxon>Luteimicrobium</taxon>
    </lineage>
</organism>
<name>A0A5P9QFD5_9MICO</name>
<dbReference type="SUPFAM" id="SSF50447">
    <property type="entry name" value="Translation proteins"/>
    <property type="match status" value="1"/>
</dbReference>
<dbReference type="PANTHER" id="PTHR43721:SF36">
    <property type="entry name" value="ELONGATION FACTOR TU, MITOCHONDRIAL"/>
    <property type="match status" value="1"/>
</dbReference>
<evidence type="ECO:0000256" key="1">
    <source>
        <dbReference type="ARBA" id="ARBA00022741"/>
    </source>
</evidence>
<dbReference type="RefSeq" id="WP_036955490.1">
    <property type="nucleotide sequence ID" value="NZ_BAABIH010000009.1"/>
</dbReference>
<dbReference type="OrthoDB" id="3829909at2"/>
<dbReference type="GO" id="GO:0005525">
    <property type="term" value="F:GTP binding"/>
    <property type="evidence" value="ECO:0007669"/>
    <property type="project" value="UniProtKB-KW"/>
</dbReference>
<protein>
    <submittedName>
        <fullName evidence="7">Elongation factor Tu, chloroplastic</fullName>
    </submittedName>
</protein>
<accession>A0A5P9QFD5</accession>
<dbReference type="GO" id="GO:0003746">
    <property type="term" value="F:translation elongation factor activity"/>
    <property type="evidence" value="ECO:0007669"/>
    <property type="project" value="UniProtKB-KW"/>
</dbReference>
<keyword evidence="8" id="KW-1185">Reference proteome</keyword>
<evidence type="ECO:0000313" key="8">
    <source>
        <dbReference type="Proteomes" id="UP000326702"/>
    </source>
</evidence>
<keyword evidence="4" id="KW-0342">GTP-binding</keyword>
<evidence type="ECO:0000256" key="2">
    <source>
        <dbReference type="ARBA" id="ARBA00022768"/>
    </source>
</evidence>
<keyword evidence="3" id="KW-0648">Protein biosynthesis</keyword>
<evidence type="ECO:0000256" key="3">
    <source>
        <dbReference type="ARBA" id="ARBA00022917"/>
    </source>
</evidence>
<dbReference type="Proteomes" id="UP000326702">
    <property type="component" value="Chromosome"/>
</dbReference>
<proteinExistence type="predicted"/>
<dbReference type="PANTHER" id="PTHR43721">
    <property type="entry name" value="ELONGATION FACTOR TU-RELATED"/>
    <property type="match status" value="1"/>
</dbReference>
<evidence type="ECO:0000259" key="6">
    <source>
        <dbReference type="Pfam" id="PF03144"/>
    </source>
</evidence>
<dbReference type="InterPro" id="IPR050055">
    <property type="entry name" value="EF-Tu_GTPase"/>
</dbReference>
<dbReference type="InterPro" id="IPR009000">
    <property type="entry name" value="Transl_B-barrel_sf"/>
</dbReference>
<dbReference type="Gene3D" id="2.40.30.10">
    <property type="entry name" value="Translation factors"/>
    <property type="match status" value="1"/>
</dbReference>
<feature type="domain" description="Translation elongation factor EFTu-like" evidence="6">
    <location>
        <begin position="66"/>
        <end position="131"/>
    </location>
</feature>
<evidence type="ECO:0000256" key="5">
    <source>
        <dbReference type="SAM" id="MobiDB-lite"/>
    </source>
</evidence>
<dbReference type="EMBL" id="CP045529">
    <property type="protein sequence ID" value="QFV00128.1"/>
    <property type="molecule type" value="Genomic_DNA"/>
</dbReference>
<reference evidence="7 8" key="1">
    <citation type="submission" date="2019-10" db="EMBL/GenBank/DDBJ databases">
        <title>Genome sequence of Luteimicrobium xylanilyticum HY-24.</title>
        <authorList>
            <person name="Kim D.Y."/>
            <person name="Park H.-Y."/>
        </authorList>
    </citation>
    <scope>NUCLEOTIDE SEQUENCE [LARGE SCALE GENOMIC DNA]</scope>
    <source>
        <strain evidence="7 8">HY-24</strain>
    </source>
</reference>
<dbReference type="InterPro" id="IPR004161">
    <property type="entry name" value="EFTu-like_2"/>
</dbReference>
<gene>
    <name evidence="7" type="ORF">KDY119_03663</name>
</gene>
<dbReference type="KEGG" id="lxl:KDY119_03663"/>
<evidence type="ECO:0000313" key="7">
    <source>
        <dbReference type="EMBL" id="QFV00128.1"/>
    </source>
</evidence>
<dbReference type="Pfam" id="PF03144">
    <property type="entry name" value="GTP_EFTU_D2"/>
    <property type="match status" value="1"/>
</dbReference>
<sequence length="139" mass="14304">MGLFRRKREPFLTASPDAPVPGMSTASSVASVEVSPTGAPVDEGPGVVAEPFSLAVEDVFTITGRGTVVTGTVATGTVHRGDAVEIVRDGVPVMKATVSGVETFRKQVDVATAGANVGLLLKGVSRDQLVRDDLIRATS</sequence>
<feature type="compositionally biased region" description="Low complexity" evidence="5">
    <location>
        <begin position="24"/>
        <end position="35"/>
    </location>
</feature>
<dbReference type="AlphaFoldDB" id="A0A5P9QFD5"/>
<keyword evidence="1" id="KW-0547">Nucleotide-binding</keyword>